<feature type="region of interest" description="Disordered" evidence="3">
    <location>
        <begin position="1"/>
        <end position="24"/>
    </location>
</feature>
<comment type="caution">
    <text evidence="6">The sequence shown here is derived from an EMBL/GenBank/DDBJ whole genome shotgun (WGS) entry which is preliminary data.</text>
</comment>
<proteinExistence type="predicted"/>
<feature type="compositionally biased region" description="Polar residues" evidence="3">
    <location>
        <begin position="126"/>
        <end position="145"/>
    </location>
</feature>
<dbReference type="Proteomes" id="UP000606974">
    <property type="component" value="Unassembled WGS sequence"/>
</dbReference>
<accession>A0A8H7E1K9</accession>
<dbReference type="PANTHER" id="PTHR12651">
    <property type="entry name" value="26S PROTEASOME NON-ATPASE REGULATORY SUBUNIT 9"/>
    <property type="match status" value="1"/>
</dbReference>
<dbReference type="Pfam" id="PF13180">
    <property type="entry name" value="PDZ_2"/>
    <property type="match status" value="1"/>
</dbReference>
<evidence type="ECO:0000256" key="1">
    <source>
        <dbReference type="ARBA" id="ARBA00023186"/>
    </source>
</evidence>
<evidence type="ECO:0000313" key="6">
    <source>
        <dbReference type="EMBL" id="KAF7503111.1"/>
    </source>
</evidence>
<evidence type="ECO:0000256" key="2">
    <source>
        <dbReference type="ARBA" id="ARBA00068021"/>
    </source>
</evidence>
<keyword evidence="1" id="KW-0143">Chaperone</keyword>
<dbReference type="GO" id="GO:0070682">
    <property type="term" value="P:proteasome regulatory particle assembly"/>
    <property type="evidence" value="ECO:0007669"/>
    <property type="project" value="InterPro"/>
</dbReference>
<evidence type="ECO:0000259" key="4">
    <source>
        <dbReference type="Pfam" id="PF13180"/>
    </source>
</evidence>
<dbReference type="Gene3D" id="2.30.42.10">
    <property type="match status" value="1"/>
</dbReference>
<dbReference type="GO" id="GO:0005634">
    <property type="term" value="C:nucleus"/>
    <property type="evidence" value="ECO:0007669"/>
    <property type="project" value="TreeGrafter"/>
</dbReference>
<evidence type="ECO:0000313" key="7">
    <source>
        <dbReference type="Proteomes" id="UP000606974"/>
    </source>
</evidence>
<dbReference type="PANTHER" id="PTHR12651:SF1">
    <property type="entry name" value="26S PROTEASOME NON-ATPASE REGULATORY SUBUNIT 9"/>
    <property type="match status" value="1"/>
</dbReference>
<gene>
    <name evidence="6" type="ORF">GJ744_004320</name>
</gene>
<dbReference type="SUPFAM" id="SSF50156">
    <property type="entry name" value="PDZ domain-like"/>
    <property type="match status" value="1"/>
</dbReference>
<dbReference type="FunFam" id="2.30.42.10:FF:000107">
    <property type="entry name" value="26S proteasome non-ATPase regulatory subunit 9"/>
    <property type="match status" value="1"/>
</dbReference>
<feature type="domain" description="PDZ" evidence="4">
    <location>
        <begin position="149"/>
        <end position="211"/>
    </location>
</feature>
<reference evidence="6" key="1">
    <citation type="submission" date="2020-02" db="EMBL/GenBank/DDBJ databases">
        <authorList>
            <person name="Palmer J.M."/>
        </authorList>
    </citation>
    <scope>NUCLEOTIDE SEQUENCE</scope>
    <source>
        <strain evidence="6">EPUS1.4</strain>
        <tissue evidence="6">Thallus</tissue>
    </source>
</reference>
<dbReference type="EMBL" id="JAACFV010000197">
    <property type="protein sequence ID" value="KAF7503111.1"/>
    <property type="molecule type" value="Genomic_DNA"/>
</dbReference>
<evidence type="ECO:0000256" key="3">
    <source>
        <dbReference type="SAM" id="MobiDB-lite"/>
    </source>
</evidence>
<dbReference type="GO" id="GO:0005737">
    <property type="term" value="C:cytoplasm"/>
    <property type="evidence" value="ECO:0007669"/>
    <property type="project" value="TreeGrafter"/>
</dbReference>
<feature type="compositionally biased region" description="Polar residues" evidence="3">
    <location>
        <begin position="12"/>
        <end position="22"/>
    </location>
</feature>
<dbReference type="InterPro" id="IPR035269">
    <property type="entry name" value="PSMD9"/>
</dbReference>
<dbReference type="InterPro" id="IPR001478">
    <property type="entry name" value="PDZ"/>
</dbReference>
<dbReference type="OrthoDB" id="48625at2759"/>
<dbReference type="AlphaFoldDB" id="A0A8H7E1K9"/>
<protein>
    <recommendedName>
        <fullName evidence="2">Probable 26S proteasome regulatory subunit p27</fullName>
    </recommendedName>
</protein>
<organism evidence="6 7">
    <name type="scientific">Endocarpon pusillum</name>
    <dbReference type="NCBI Taxonomy" id="364733"/>
    <lineage>
        <taxon>Eukaryota</taxon>
        <taxon>Fungi</taxon>
        <taxon>Dikarya</taxon>
        <taxon>Ascomycota</taxon>
        <taxon>Pezizomycotina</taxon>
        <taxon>Eurotiomycetes</taxon>
        <taxon>Chaetothyriomycetidae</taxon>
        <taxon>Verrucariales</taxon>
        <taxon>Verrucariaceae</taxon>
        <taxon>Endocarpon</taxon>
    </lineage>
</organism>
<evidence type="ECO:0000259" key="5">
    <source>
        <dbReference type="Pfam" id="PF18265"/>
    </source>
</evidence>
<sequence>MGLRMDDLHTPTVPSGPTTRLQGNDAGISRLSLIDLIDRKDRLEEELKALGSVLDSHGVNMNTSLTTFDGYPRDDIDVAQIRTTRSRIIHLKNDYKEIMNRIEKALHQHHASLHGSEDSKEEPPSSLRQNASSASTQTPSRTTSDPPFAKVNSVATSSPAQEAGLKVGDKIRNFGTVHWRNHENLRKVAEVVQRSERRTILVKIVRDDETRGSSQDLELPLIPRSGWGGRGTLGCHLLPI</sequence>
<dbReference type="InterPro" id="IPR040815">
    <property type="entry name" value="Nas2_N"/>
</dbReference>
<feature type="domain" description="Nas2 N-terminal" evidence="5">
    <location>
        <begin position="35"/>
        <end position="111"/>
    </location>
</feature>
<dbReference type="Gene3D" id="6.10.140.1710">
    <property type="match status" value="1"/>
</dbReference>
<dbReference type="InterPro" id="IPR036034">
    <property type="entry name" value="PDZ_sf"/>
</dbReference>
<keyword evidence="7" id="KW-1185">Reference proteome</keyword>
<name>A0A8H7E1K9_9EURO</name>
<feature type="region of interest" description="Disordered" evidence="3">
    <location>
        <begin position="109"/>
        <end position="162"/>
    </location>
</feature>
<dbReference type="Pfam" id="PF18265">
    <property type="entry name" value="Nas2_N"/>
    <property type="match status" value="1"/>
</dbReference>